<gene>
    <name evidence="2" type="ordered locus">Shew_3644</name>
</gene>
<dbReference type="HOGENOM" id="CLU_1325593_0_0_6"/>
<keyword evidence="3" id="KW-1185">Reference proteome</keyword>
<protein>
    <submittedName>
        <fullName evidence="2">Uncharacterized protein</fullName>
    </submittedName>
</protein>
<keyword evidence="1" id="KW-0812">Transmembrane</keyword>
<keyword evidence="1" id="KW-0472">Membrane</keyword>
<organism evidence="2 3">
    <name type="scientific">Shewanella loihica (strain ATCC BAA-1088 / PV-4)</name>
    <dbReference type="NCBI Taxonomy" id="323850"/>
    <lineage>
        <taxon>Bacteria</taxon>
        <taxon>Pseudomonadati</taxon>
        <taxon>Pseudomonadota</taxon>
        <taxon>Gammaproteobacteria</taxon>
        <taxon>Alteromonadales</taxon>
        <taxon>Shewanellaceae</taxon>
        <taxon>Shewanella</taxon>
    </lineage>
</organism>
<proteinExistence type="predicted"/>
<evidence type="ECO:0000256" key="1">
    <source>
        <dbReference type="SAM" id="Phobius"/>
    </source>
</evidence>
<evidence type="ECO:0000313" key="2">
    <source>
        <dbReference type="EMBL" id="ABO25510.1"/>
    </source>
</evidence>
<feature type="transmembrane region" description="Helical" evidence="1">
    <location>
        <begin position="14"/>
        <end position="32"/>
    </location>
</feature>
<accession>A3QJ62</accession>
<dbReference type="Proteomes" id="UP000001558">
    <property type="component" value="Chromosome"/>
</dbReference>
<dbReference type="KEGG" id="slo:Shew_3644"/>
<dbReference type="AlphaFoldDB" id="A3QJ62"/>
<name>A3QJ62_SHELP</name>
<reference evidence="2 3" key="1">
    <citation type="submission" date="2007-03" db="EMBL/GenBank/DDBJ databases">
        <title>Complete sequence of Shewanella loihica PV-4.</title>
        <authorList>
            <consortium name="US DOE Joint Genome Institute"/>
            <person name="Copeland A."/>
            <person name="Lucas S."/>
            <person name="Lapidus A."/>
            <person name="Barry K."/>
            <person name="Detter J.C."/>
            <person name="Glavina del Rio T."/>
            <person name="Hammon N."/>
            <person name="Israni S."/>
            <person name="Dalin E."/>
            <person name="Tice H."/>
            <person name="Pitluck S."/>
            <person name="Chain P."/>
            <person name="Malfatti S."/>
            <person name="Shin M."/>
            <person name="Vergez L."/>
            <person name="Schmutz J."/>
            <person name="Larimer F."/>
            <person name="Land M."/>
            <person name="Hauser L."/>
            <person name="Kyrpides N."/>
            <person name="Mikhailova N."/>
            <person name="Romine M.F."/>
            <person name="Serres G."/>
            <person name="Fredrickson J."/>
            <person name="Tiedje J."/>
            <person name="Richardson P."/>
        </authorList>
    </citation>
    <scope>NUCLEOTIDE SEQUENCE [LARGE SCALE GENOMIC DNA]</scope>
    <source>
        <strain evidence="3">ATCC BAA-1088 / PV-4</strain>
    </source>
</reference>
<evidence type="ECO:0000313" key="3">
    <source>
        <dbReference type="Proteomes" id="UP000001558"/>
    </source>
</evidence>
<dbReference type="EMBL" id="CP000606">
    <property type="protein sequence ID" value="ABO25510.1"/>
    <property type="molecule type" value="Genomic_DNA"/>
</dbReference>
<sequence length="207" mass="24414">MSEIIAVRVRMKKYLYAVMFFYLINISAYANGEFVTLELEKGVTFDSFIVKREAVHESYYNFKLKLNPYLERGMCFRDFVELEMVGVDFHVDYRKSAFLGGEVSSVDCEEKRDFVTIENMANRQDFEIINEFIDSFEKFCESLEENVFSNGVSINEICNNTEIVRISSKSYRNQTEYEVLRSDVNNRKSYVQIFKTDGSYELYKIVH</sequence>
<keyword evidence="1" id="KW-1133">Transmembrane helix</keyword>